<proteinExistence type="predicted"/>
<keyword evidence="1" id="KW-0808">Transferase</keyword>
<dbReference type="Proteomes" id="UP000682782">
    <property type="component" value="Chromosome"/>
</dbReference>
<evidence type="ECO:0000313" key="2">
    <source>
        <dbReference type="Proteomes" id="UP000682782"/>
    </source>
</evidence>
<sequence length="263" mass="28909">MILTMDIGNTNIKTALFDGKEMYKYWRMSTNITSTSDEYGVRLMSMFAHEGVSPDVVEGIVVSSVVPTINYTIEHMLLNYIGKTPLFVAPGVKTGINIKYENPRELGSDRIANAVAAYDEYGGPCIFIDFGTATTFGVVDQEGSFLGGTICPGIKLSSEALVTGTAKLPRFELNRPETVIGRSTLTNLQSGMYYGYVGLVRNIVRKIRQELGEDAYVVATGGMALMIAEESNVIDKLDGLLTLKGLRLIYERNRTETESDGRR</sequence>
<keyword evidence="1" id="KW-0418">Kinase</keyword>
<accession>A0AC61N0U3</accession>
<name>A0AC61N0U3_9FIRM</name>
<keyword evidence="2" id="KW-1185">Reference proteome</keyword>
<reference evidence="1" key="1">
    <citation type="submission" date="2021-01" db="EMBL/GenBank/DDBJ databases">
        <title>Complete genome sequence of Clostridiales bacterium R-7.</title>
        <authorList>
            <person name="Mahoney-Kurpe S.C."/>
            <person name="Palevich N."/>
            <person name="Koike S."/>
            <person name="Moon C.D."/>
            <person name="Attwood G.T."/>
        </authorList>
    </citation>
    <scope>NUCLEOTIDE SEQUENCE</scope>
    <source>
        <strain evidence="1">R-7</strain>
    </source>
</reference>
<dbReference type="EMBL" id="CP068393">
    <property type="protein sequence ID" value="QUC66554.1"/>
    <property type="molecule type" value="Genomic_DNA"/>
</dbReference>
<protein>
    <submittedName>
        <fullName evidence="1">Type III pantothenate kinase</fullName>
    </submittedName>
</protein>
<gene>
    <name evidence="1" type="ORF">JYE49_11905</name>
</gene>
<organism evidence="1 2">
    <name type="scientific">Aristaeella hokkaidonensis</name>
    <dbReference type="NCBI Taxonomy" id="3046382"/>
    <lineage>
        <taxon>Bacteria</taxon>
        <taxon>Bacillati</taxon>
        <taxon>Bacillota</taxon>
        <taxon>Clostridia</taxon>
        <taxon>Eubacteriales</taxon>
        <taxon>Aristaeellaceae</taxon>
        <taxon>Aristaeella</taxon>
    </lineage>
</organism>
<evidence type="ECO:0000313" key="1">
    <source>
        <dbReference type="EMBL" id="QUC66554.1"/>
    </source>
</evidence>